<sequence length="461" mass="53490">MLINFSVANFLSFNDRQELSMISGKVRRKAEHIQNDKNLKLLKFAAIFGANASGKSNLVSAFDFSQALILNGFPPGAINEYCKINPENKTKPSTFEFEIKIGKNYYAYGFDVIINQRTITGEWLYQLNPKQPENLIFEREPQKGIFNLGQKFKTSELDTVATFLKTNTTKLYLHEINENKGDLYETHPEIIALRDVYRWFRDQLNINYPGFPLLQLPYLIDKNNLPKINTILTSLGLGIDALEIVSTEMIEIRQFFKNRPEEFLKILTDLAEKIQIAKNNGEAHPEAGIMLRAPREFFILRMGEDTSNPIAEKLRFQHKGNNAWFDLKEESDGTRRMIELLDLIFAAESGNSKVYIIDEIDRSLHPQLTYRLIETYLNLVDRGDMQLIVTTHESHIMDLRLLRRDEIWFVEKNRNGESKLYSLDKFTARFDKKVDKAYLEGRYGSVPVFDTFFPMHAQEQT</sequence>
<evidence type="ECO:0000313" key="3">
    <source>
        <dbReference type="Proteomes" id="UP001273136"/>
    </source>
</evidence>
<dbReference type="InterPro" id="IPR003959">
    <property type="entry name" value="ATPase_AAA_core"/>
</dbReference>
<dbReference type="SUPFAM" id="SSF52540">
    <property type="entry name" value="P-loop containing nucleoside triphosphate hydrolases"/>
    <property type="match status" value="1"/>
</dbReference>
<dbReference type="PANTHER" id="PTHR40396">
    <property type="entry name" value="ATPASE-LIKE PROTEIN"/>
    <property type="match status" value="1"/>
</dbReference>
<evidence type="ECO:0000313" key="2">
    <source>
        <dbReference type="EMBL" id="MDV0442315.1"/>
    </source>
</evidence>
<name>A0AAE4MCD7_9EURY</name>
<dbReference type="PANTHER" id="PTHR40396:SF1">
    <property type="entry name" value="ATPASE AAA-TYPE CORE DOMAIN-CONTAINING PROTEIN"/>
    <property type="match status" value="1"/>
</dbReference>
<gene>
    <name evidence="2" type="ORF">McpAg1_15490</name>
</gene>
<reference evidence="2" key="1">
    <citation type="submission" date="2023-06" db="EMBL/GenBank/DDBJ databases">
        <title>Genome sequence of Methancorpusculaceae sp. Ag1.</title>
        <authorList>
            <person name="Protasov E."/>
            <person name="Platt K."/>
            <person name="Poehlein A."/>
            <person name="Daniel R."/>
            <person name="Brune A."/>
        </authorList>
    </citation>
    <scope>NUCLEOTIDE SEQUENCE</scope>
    <source>
        <strain evidence="2">Ag1</strain>
    </source>
</reference>
<dbReference type="Pfam" id="PF13304">
    <property type="entry name" value="AAA_21"/>
    <property type="match status" value="1"/>
</dbReference>
<dbReference type="GO" id="GO:0016887">
    <property type="term" value="F:ATP hydrolysis activity"/>
    <property type="evidence" value="ECO:0007669"/>
    <property type="project" value="InterPro"/>
</dbReference>
<dbReference type="GO" id="GO:0005524">
    <property type="term" value="F:ATP binding"/>
    <property type="evidence" value="ECO:0007669"/>
    <property type="project" value="InterPro"/>
</dbReference>
<dbReference type="Proteomes" id="UP001273136">
    <property type="component" value="Unassembled WGS sequence"/>
</dbReference>
<protein>
    <recommendedName>
        <fullName evidence="1">ATPase AAA-type core domain-containing protein</fullName>
    </recommendedName>
</protein>
<evidence type="ECO:0000259" key="1">
    <source>
        <dbReference type="Pfam" id="PF13304"/>
    </source>
</evidence>
<dbReference type="Gene3D" id="3.40.50.300">
    <property type="entry name" value="P-loop containing nucleotide triphosphate hydrolases"/>
    <property type="match status" value="1"/>
</dbReference>
<organism evidence="2 3">
    <name type="scientific">Methanorbis furvi</name>
    <dbReference type="NCBI Taxonomy" id="3028299"/>
    <lineage>
        <taxon>Archaea</taxon>
        <taxon>Methanobacteriati</taxon>
        <taxon>Methanobacteriota</taxon>
        <taxon>Stenosarchaea group</taxon>
        <taxon>Methanomicrobia</taxon>
        <taxon>Methanomicrobiales</taxon>
        <taxon>Methanocorpusculaceae</taxon>
        <taxon>Methanorbis</taxon>
    </lineage>
</organism>
<dbReference type="AlphaFoldDB" id="A0AAE4MCD7"/>
<comment type="caution">
    <text evidence="2">The sequence shown here is derived from an EMBL/GenBank/DDBJ whole genome shotgun (WGS) entry which is preliminary data.</text>
</comment>
<proteinExistence type="predicted"/>
<dbReference type="InterPro" id="IPR027417">
    <property type="entry name" value="P-loop_NTPase"/>
</dbReference>
<dbReference type="EMBL" id="JAWDKA010000008">
    <property type="protein sequence ID" value="MDV0442315.1"/>
    <property type="molecule type" value="Genomic_DNA"/>
</dbReference>
<feature type="domain" description="ATPase AAA-type core" evidence="1">
    <location>
        <begin position="44"/>
        <end position="398"/>
    </location>
</feature>
<keyword evidence="3" id="KW-1185">Reference proteome</keyword>
<dbReference type="RefSeq" id="WP_338094730.1">
    <property type="nucleotide sequence ID" value="NZ_JAWDKA010000008.1"/>
</dbReference>
<accession>A0AAE4MCD7</accession>